<name>A0A4R1Y2B5_ACICA</name>
<reference evidence="2 3" key="1">
    <citation type="submission" date="2019-03" db="EMBL/GenBank/DDBJ databases">
        <title>Genomic analyses of the natural microbiome of Caenorhabditis elegans.</title>
        <authorList>
            <person name="Samuel B."/>
        </authorList>
    </citation>
    <scope>NUCLEOTIDE SEQUENCE [LARGE SCALE GENOMIC DNA]</scope>
    <source>
        <strain evidence="2 3">JUb89</strain>
    </source>
</reference>
<evidence type="ECO:0000313" key="3">
    <source>
        <dbReference type="Proteomes" id="UP000294963"/>
    </source>
</evidence>
<proteinExistence type="predicted"/>
<feature type="transmembrane region" description="Helical" evidence="1">
    <location>
        <begin position="103"/>
        <end position="121"/>
    </location>
</feature>
<keyword evidence="3" id="KW-1185">Reference proteome</keyword>
<protein>
    <submittedName>
        <fullName evidence="2">Uncharacterized protein DUF2628</fullName>
    </submittedName>
</protein>
<keyword evidence="1" id="KW-0472">Membrane</keyword>
<keyword evidence="1" id="KW-0812">Transmembrane</keyword>
<sequence length="172" mass="20237">MTQDHEVLVPPFPIDLSKPTQQQAEFSPNRKRAYFIGKQFNAYYYEKFKKKAAQKPLDRFHQAAFFLGFVWLFYRKMYLYGSMHLLLSLFVFFLAEYLDLHGLVLYLIIAMLLGFYANPLYKSFVDQKIIKIETRHHLGLRFELIRQGGTHRFAALMSLLVAILSLLIASFL</sequence>
<dbReference type="OrthoDB" id="6691119at2"/>
<dbReference type="Proteomes" id="UP000294963">
    <property type="component" value="Unassembled WGS sequence"/>
</dbReference>
<gene>
    <name evidence="2" type="ORF">EC844_103157</name>
</gene>
<dbReference type="EMBL" id="SLVJ01000003">
    <property type="protein sequence ID" value="TCM69210.1"/>
    <property type="molecule type" value="Genomic_DNA"/>
</dbReference>
<keyword evidence="1" id="KW-1133">Transmembrane helix</keyword>
<organism evidence="2 3">
    <name type="scientific">Acinetobacter calcoaceticus</name>
    <dbReference type="NCBI Taxonomy" id="471"/>
    <lineage>
        <taxon>Bacteria</taxon>
        <taxon>Pseudomonadati</taxon>
        <taxon>Pseudomonadota</taxon>
        <taxon>Gammaproteobacteria</taxon>
        <taxon>Moraxellales</taxon>
        <taxon>Moraxellaceae</taxon>
        <taxon>Acinetobacter</taxon>
        <taxon>Acinetobacter calcoaceticus/baumannii complex</taxon>
    </lineage>
</organism>
<accession>A0A4R1Y2B5</accession>
<dbReference type="AlphaFoldDB" id="A0A4R1Y2B5"/>
<dbReference type="Pfam" id="PF10947">
    <property type="entry name" value="DUF2628"/>
    <property type="match status" value="1"/>
</dbReference>
<feature type="transmembrane region" description="Helical" evidence="1">
    <location>
        <begin position="77"/>
        <end position="97"/>
    </location>
</feature>
<comment type="caution">
    <text evidence="2">The sequence shown here is derived from an EMBL/GenBank/DDBJ whole genome shotgun (WGS) entry which is preliminary data.</text>
</comment>
<evidence type="ECO:0000313" key="2">
    <source>
        <dbReference type="EMBL" id="TCM69210.1"/>
    </source>
</evidence>
<feature type="transmembrane region" description="Helical" evidence="1">
    <location>
        <begin position="153"/>
        <end position="171"/>
    </location>
</feature>
<evidence type="ECO:0000256" key="1">
    <source>
        <dbReference type="SAM" id="Phobius"/>
    </source>
</evidence>
<dbReference type="InterPro" id="IPR024399">
    <property type="entry name" value="DUF2628"/>
</dbReference>